<dbReference type="RefSeq" id="WP_198155733.1">
    <property type="nucleotide sequence ID" value="NZ_CP014209.1"/>
</dbReference>
<evidence type="ECO:0000259" key="1">
    <source>
        <dbReference type="PROSITE" id="PS51186"/>
    </source>
</evidence>
<organism evidence="2 3">
    <name type="scientific">Isoptericola dokdonensis DS-3</name>
    <dbReference type="NCBI Taxonomy" id="1300344"/>
    <lineage>
        <taxon>Bacteria</taxon>
        <taxon>Bacillati</taxon>
        <taxon>Actinomycetota</taxon>
        <taxon>Actinomycetes</taxon>
        <taxon>Micrococcales</taxon>
        <taxon>Promicromonosporaceae</taxon>
        <taxon>Isoptericola</taxon>
    </lineage>
</organism>
<dbReference type="Gene3D" id="3.40.630.30">
    <property type="match status" value="1"/>
</dbReference>
<evidence type="ECO:0000313" key="2">
    <source>
        <dbReference type="EMBL" id="ANC30008.1"/>
    </source>
</evidence>
<proteinExistence type="predicted"/>
<protein>
    <submittedName>
        <fullName evidence="2">Acetyltransferase (GNAT) family protein</fullName>
    </submittedName>
</protein>
<reference evidence="2 3" key="1">
    <citation type="submission" date="2016-01" db="EMBL/GenBank/DDBJ databases">
        <title>Complete genome sequence of a soil Actinobacterium, Isoptericola dokdonensis DS-3.</title>
        <authorList>
            <person name="Kwon S.-K."/>
            <person name="Kim J.F."/>
        </authorList>
    </citation>
    <scope>NUCLEOTIDE SEQUENCE [LARGE SCALE GENOMIC DNA]</scope>
    <source>
        <strain evidence="2 3">DS-3</strain>
    </source>
</reference>
<dbReference type="InterPro" id="IPR016181">
    <property type="entry name" value="Acyl_CoA_acyltransferase"/>
</dbReference>
<dbReference type="Proteomes" id="UP000076794">
    <property type="component" value="Chromosome"/>
</dbReference>
<keyword evidence="2" id="KW-0808">Transferase</keyword>
<dbReference type="CDD" id="cd04301">
    <property type="entry name" value="NAT_SF"/>
    <property type="match status" value="1"/>
</dbReference>
<dbReference type="AlphaFoldDB" id="A0A161I5S1"/>
<dbReference type="GO" id="GO:0016747">
    <property type="term" value="F:acyltransferase activity, transferring groups other than amino-acyl groups"/>
    <property type="evidence" value="ECO:0007669"/>
    <property type="project" value="InterPro"/>
</dbReference>
<sequence length="136" mass="14915">MTTYEFSADPARLNTAWVHEILSTQYWALGRSRAVQDAAVAGSRNYGVYAGGTQVAYARAVTDGATFAWIADVVVHPEHRRQGLGTLLVDGLMADLEALGLRRVLLKASPEGHDLYRKAGFDGLDEPDAWLLRRLS</sequence>
<accession>A0A161I5S1</accession>
<feature type="domain" description="N-acetyltransferase" evidence="1">
    <location>
        <begin position="1"/>
        <end position="136"/>
    </location>
</feature>
<dbReference type="PANTHER" id="PTHR43233:SF1">
    <property type="entry name" value="FAMILY N-ACETYLTRANSFERASE, PUTATIVE (AFU_ORTHOLOGUE AFUA_6G03350)-RELATED"/>
    <property type="match status" value="1"/>
</dbReference>
<dbReference type="SUPFAM" id="SSF55729">
    <property type="entry name" value="Acyl-CoA N-acyltransferases (Nat)"/>
    <property type="match status" value="1"/>
</dbReference>
<evidence type="ECO:0000313" key="3">
    <source>
        <dbReference type="Proteomes" id="UP000076794"/>
    </source>
</evidence>
<dbReference type="InterPro" id="IPR053144">
    <property type="entry name" value="Acetyltransferase_Butenolide"/>
</dbReference>
<dbReference type="InterPro" id="IPR000182">
    <property type="entry name" value="GNAT_dom"/>
</dbReference>
<dbReference type="EMBL" id="CP014209">
    <property type="protein sequence ID" value="ANC30008.1"/>
    <property type="molecule type" value="Genomic_DNA"/>
</dbReference>
<dbReference type="PANTHER" id="PTHR43233">
    <property type="entry name" value="FAMILY N-ACETYLTRANSFERASE, PUTATIVE (AFU_ORTHOLOGUE AFUA_6G03350)-RELATED"/>
    <property type="match status" value="1"/>
</dbReference>
<dbReference type="Pfam" id="PF00583">
    <property type="entry name" value="Acetyltransf_1"/>
    <property type="match status" value="1"/>
</dbReference>
<dbReference type="PROSITE" id="PS51186">
    <property type="entry name" value="GNAT"/>
    <property type="match status" value="1"/>
</dbReference>
<name>A0A161I5S1_9MICO</name>
<gene>
    <name evidence="2" type="ORF">I598_0420</name>
</gene>
<keyword evidence="3" id="KW-1185">Reference proteome</keyword>
<dbReference type="KEGG" id="ido:I598_0420"/>